<keyword evidence="3" id="KW-1185">Reference proteome</keyword>
<reference evidence="3" key="1">
    <citation type="journal article" date="2019" name="Int. J. Syst. Evol. Microbiol.">
        <title>The Global Catalogue of Microorganisms (GCM) 10K type strain sequencing project: providing services to taxonomists for standard genome sequencing and annotation.</title>
        <authorList>
            <consortium name="The Broad Institute Genomics Platform"/>
            <consortium name="The Broad Institute Genome Sequencing Center for Infectious Disease"/>
            <person name="Wu L."/>
            <person name="Ma J."/>
        </authorList>
    </citation>
    <scope>NUCLEOTIDE SEQUENCE [LARGE SCALE GENOMIC DNA]</scope>
    <source>
        <strain evidence="3">JCM 15115</strain>
    </source>
</reference>
<dbReference type="Proteomes" id="UP001424441">
    <property type="component" value="Unassembled WGS sequence"/>
</dbReference>
<feature type="region of interest" description="Disordered" evidence="1">
    <location>
        <begin position="1"/>
        <end position="33"/>
    </location>
</feature>
<evidence type="ECO:0000313" key="3">
    <source>
        <dbReference type="Proteomes" id="UP001424441"/>
    </source>
</evidence>
<comment type="caution">
    <text evidence="2">The sequence shown here is derived from an EMBL/GenBank/DDBJ whole genome shotgun (WGS) entry which is preliminary data.</text>
</comment>
<sequence length="96" mass="10140">MAALAGCAGGAEFQGTPQEGARRTGVYPNFGHMPQAATSQITAQEKDDTTNALDAERKRLKSVKGEKPLTAAQLAELRRQAQAEANATLQAIENSN</sequence>
<evidence type="ECO:0000256" key="1">
    <source>
        <dbReference type="SAM" id="MobiDB-lite"/>
    </source>
</evidence>
<proteinExistence type="predicted"/>
<evidence type="ECO:0008006" key="4">
    <source>
        <dbReference type="Google" id="ProtNLM"/>
    </source>
</evidence>
<accession>A0ABP3R2Z6</accession>
<dbReference type="EMBL" id="BAAADE010000002">
    <property type="protein sequence ID" value="GAA0601471.1"/>
    <property type="molecule type" value="Genomic_DNA"/>
</dbReference>
<name>A0ABP3R2Z6_9HYPH</name>
<gene>
    <name evidence="2" type="ORF">GCM10008943_15890</name>
</gene>
<protein>
    <recommendedName>
        <fullName evidence="4">Lipoprotein</fullName>
    </recommendedName>
</protein>
<evidence type="ECO:0000313" key="2">
    <source>
        <dbReference type="EMBL" id="GAA0601471.1"/>
    </source>
</evidence>
<organism evidence="2 3">
    <name type="scientific">Paenochrobactrum glaciei</name>
    <dbReference type="NCBI Taxonomy" id="486407"/>
    <lineage>
        <taxon>Bacteria</taxon>
        <taxon>Pseudomonadati</taxon>
        <taxon>Pseudomonadota</taxon>
        <taxon>Alphaproteobacteria</taxon>
        <taxon>Hyphomicrobiales</taxon>
        <taxon>Brucellaceae</taxon>
        <taxon>Paenochrobactrum</taxon>
    </lineage>
</organism>